<reference evidence="3 4" key="1">
    <citation type="journal article" date="2014" name="Mol. Plant">
        <title>Chromosome Scale Genome Assembly and Transcriptome Profiling of Nannochloropsis gaditana in Nitrogen Depletion.</title>
        <authorList>
            <person name="Corteggiani Carpinelli E."/>
            <person name="Telatin A."/>
            <person name="Vitulo N."/>
            <person name="Forcato C."/>
            <person name="D'Angelo M."/>
            <person name="Schiavon R."/>
            <person name="Vezzi A."/>
            <person name="Giacometti G.M."/>
            <person name="Morosinotto T."/>
            <person name="Valle G."/>
        </authorList>
    </citation>
    <scope>NUCLEOTIDE SEQUENCE [LARGE SCALE GENOMIC DNA]</scope>
    <source>
        <strain evidence="3 4">B-31</strain>
    </source>
</reference>
<dbReference type="Proteomes" id="UP000019335">
    <property type="component" value="Unassembled WGS sequence"/>
</dbReference>
<feature type="chain" id="PRO_5004901010" evidence="2">
    <location>
        <begin position="29"/>
        <end position="144"/>
    </location>
</feature>
<dbReference type="Pfam" id="PF11397">
    <property type="entry name" value="GlcNAc"/>
    <property type="match status" value="1"/>
</dbReference>
<feature type="signal peptide" evidence="2">
    <location>
        <begin position="1"/>
        <end position="28"/>
    </location>
</feature>
<evidence type="ECO:0000313" key="4">
    <source>
        <dbReference type="Proteomes" id="UP000019335"/>
    </source>
</evidence>
<dbReference type="OrthoDB" id="76265at2759"/>
<evidence type="ECO:0000256" key="2">
    <source>
        <dbReference type="SAM" id="SignalP"/>
    </source>
</evidence>
<name>W7TMA1_9STRA</name>
<organism evidence="3 4">
    <name type="scientific">Nannochloropsis gaditana</name>
    <dbReference type="NCBI Taxonomy" id="72520"/>
    <lineage>
        <taxon>Eukaryota</taxon>
        <taxon>Sar</taxon>
        <taxon>Stramenopiles</taxon>
        <taxon>Ochrophyta</taxon>
        <taxon>Eustigmatophyceae</taxon>
        <taxon>Eustigmatales</taxon>
        <taxon>Monodopsidaceae</taxon>
        <taxon>Nannochloropsis</taxon>
    </lineage>
</organism>
<dbReference type="InterPro" id="IPR021067">
    <property type="entry name" value="Glycosyltransferase"/>
</dbReference>
<dbReference type="PANTHER" id="PTHR34496">
    <property type="entry name" value="GLCNAC TRANSFERASE-RELATED"/>
    <property type="match status" value="1"/>
</dbReference>
<gene>
    <name evidence="3" type="ORF">Naga_101135g2</name>
</gene>
<sequence length="144" mass="15895">MHRRRAARAAALVLCLLAVICDLPGAWGKEGKNRPMFYDGGAWHDLDEDPRPGEPLPYPPDSDSWQRPDTTVHVQISSFRDHRCPKTLYNLFTKAKFPGRVRVGVVQQNEKDDVGAQGGRACVAAWNLAHASPPPQTVSIRTAA</sequence>
<proteinExistence type="predicted"/>
<feature type="compositionally biased region" description="Basic and acidic residues" evidence="1">
    <location>
        <begin position="42"/>
        <end position="52"/>
    </location>
</feature>
<protein>
    <submittedName>
        <fullName evidence="3">Uncharacterized protein</fullName>
    </submittedName>
</protein>
<comment type="caution">
    <text evidence="3">The sequence shown here is derived from an EMBL/GenBank/DDBJ whole genome shotgun (WGS) entry which is preliminary data.</text>
</comment>
<keyword evidence="4" id="KW-1185">Reference proteome</keyword>
<dbReference type="AlphaFoldDB" id="W7TMA1"/>
<feature type="region of interest" description="Disordered" evidence="1">
    <location>
        <begin position="42"/>
        <end position="67"/>
    </location>
</feature>
<dbReference type="EMBL" id="AZIL01002446">
    <property type="protein sequence ID" value="EWM21556.1"/>
    <property type="molecule type" value="Genomic_DNA"/>
</dbReference>
<evidence type="ECO:0000256" key="1">
    <source>
        <dbReference type="SAM" id="MobiDB-lite"/>
    </source>
</evidence>
<accession>W7TMA1</accession>
<keyword evidence="2" id="KW-0732">Signal</keyword>
<dbReference type="PANTHER" id="PTHR34496:SF6">
    <property type="entry name" value="GLYCOSYLTRANSFERASE 2-LIKE DOMAIN-CONTAINING PROTEIN"/>
    <property type="match status" value="1"/>
</dbReference>
<evidence type="ECO:0000313" key="3">
    <source>
        <dbReference type="EMBL" id="EWM21556.1"/>
    </source>
</evidence>